<dbReference type="SUPFAM" id="SSF53474">
    <property type="entry name" value="alpha/beta-Hydrolases"/>
    <property type="match status" value="1"/>
</dbReference>
<dbReference type="EMBL" id="PYGK01000002">
    <property type="protein sequence ID" value="PSL34436.1"/>
    <property type="molecule type" value="Genomic_DNA"/>
</dbReference>
<keyword evidence="1" id="KW-0732">Signal</keyword>
<dbReference type="AlphaFoldDB" id="A0A2P8GKE7"/>
<evidence type="ECO:0000313" key="4">
    <source>
        <dbReference type="Proteomes" id="UP000240978"/>
    </source>
</evidence>
<dbReference type="InterPro" id="IPR000073">
    <property type="entry name" value="AB_hydrolase_1"/>
</dbReference>
<feature type="chain" id="PRO_5015147053" evidence="1">
    <location>
        <begin position="27"/>
        <end position="316"/>
    </location>
</feature>
<dbReference type="OrthoDB" id="9773293at2"/>
<dbReference type="PRINTS" id="PR00111">
    <property type="entry name" value="ABHYDROLASE"/>
</dbReference>
<dbReference type="PROSITE" id="PS51257">
    <property type="entry name" value="PROKAR_LIPOPROTEIN"/>
    <property type="match status" value="1"/>
</dbReference>
<name>A0A2P8GKE7_9BACT</name>
<dbReference type="PANTHER" id="PTHR43798:SF5">
    <property type="entry name" value="MONOACYLGLYCEROL LIPASE ABHD6"/>
    <property type="match status" value="1"/>
</dbReference>
<dbReference type="Proteomes" id="UP000240978">
    <property type="component" value="Unassembled WGS sequence"/>
</dbReference>
<organism evidence="3 4">
    <name type="scientific">Chitinophaga ginsengisoli</name>
    <dbReference type="NCBI Taxonomy" id="363837"/>
    <lineage>
        <taxon>Bacteria</taxon>
        <taxon>Pseudomonadati</taxon>
        <taxon>Bacteroidota</taxon>
        <taxon>Chitinophagia</taxon>
        <taxon>Chitinophagales</taxon>
        <taxon>Chitinophagaceae</taxon>
        <taxon>Chitinophaga</taxon>
    </lineage>
</organism>
<gene>
    <name evidence="3" type="ORF">CLV42_1027</name>
</gene>
<dbReference type="RefSeq" id="WP_106600736.1">
    <property type="nucleotide sequence ID" value="NZ_PYGK01000002.1"/>
</dbReference>
<dbReference type="GO" id="GO:0046464">
    <property type="term" value="P:acylglycerol catabolic process"/>
    <property type="evidence" value="ECO:0007669"/>
    <property type="project" value="TreeGrafter"/>
</dbReference>
<comment type="caution">
    <text evidence="3">The sequence shown here is derived from an EMBL/GenBank/DDBJ whole genome shotgun (WGS) entry which is preliminary data.</text>
</comment>
<feature type="domain" description="AB hydrolase-1" evidence="2">
    <location>
        <begin position="71"/>
        <end position="300"/>
    </location>
</feature>
<dbReference type="GO" id="GO:0016020">
    <property type="term" value="C:membrane"/>
    <property type="evidence" value="ECO:0007669"/>
    <property type="project" value="TreeGrafter"/>
</dbReference>
<evidence type="ECO:0000313" key="3">
    <source>
        <dbReference type="EMBL" id="PSL34436.1"/>
    </source>
</evidence>
<evidence type="ECO:0000256" key="1">
    <source>
        <dbReference type="SAM" id="SignalP"/>
    </source>
</evidence>
<dbReference type="GO" id="GO:0047372">
    <property type="term" value="F:monoacylglycerol lipase activity"/>
    <property type="evidence" value="ECO:0007669"/>
    <property type="project" value="TreeGrafter"/>
</dbReference>
<dbReference type="InterPro" id="IPR029058">
    <property type="entry name" value="AB_hydrolase_fold"/>
</dbReference>
<proteinExistence type="predicted"/>
<accession>A0A2P8GKE7</accession>
<protein>
    <submittedName>
        <fullName evidence="3">Pimeloyl-ACP methyl ester carboxylesterase</fullName>
    </submittedName>
</protein>
<dbReference type="PANTHER" id="PTHR43798">
    <property type="entry name" value="MONOACYLGLYCEROL LIPASE"/>
    <property type="match status" value="1"/>
</dbReference>
<keyword evidence="4" id="KW-1185">Reference proteome</keyword>
<dbReference type="InterPro" id="IPR050266">
    <property type="entry name" value="AB_hydrolase_sf"/>
</dbReference>
<reference evidence="3 4" key="1">
    <citation type="submission" date="2018-03" db="EMBL/GenBank/DDBJ databases">
        <title>Genomic Encyclopedia of Archaeal and Bacterial Type Strains, Phase II (KMG-II): from individual species to whole genera.</title>
        <authorList>
            <person name="Goeker M."/>
        </authorList>
    </citation>
    <scope>NUCLEOTIDE SEQUENCE [LARGE SCALE GENOMIC DNA]</scope>
    <source>
        <strain evidence="3 4">DSM 18107</strain>
    </source>
</reference>
<dbReference type="Gene3D" id="3.40.50.1820">
    <property type="entry name" value="alpha/beta hydrolase"/>
    <property type="match status" value="1"/>
</dbReference>
<dbReference type="Pfam" id="PF00561">
    <property type="entry name" value="Abhydrolase_1"/>
    <property type="match status" value="1"/>
</dbReference>
<evidence type="ECO:0000259" key="2">
    <source>
        <dbReference type="Pfam" id="PF00561"/>
    </source>
</evidence>
<sequence length="316" mass="33821">MRNNRTITSMKRLALFAILALGIASCDKDETPAKDDTTVTVDYHQTATTQFIESGDTKYAYRVLGQKEGTPLVILSPLGGSLDDWDPAITNGLAQKNKVIIFDNQGVGSSTGKTPATIADMAKGAVTFIKALGYTKVNLMGFSMGGFVTQQIALTEPALVNKIILTGTGPKGSEGLSNLPNLLSAAAGLSPKESFLLFGFTSSAESRSAGEQSYARVQKRTVNRDAPVSNESFGAQLTAVLAWAQPYPNALKELETITQPVLHIQGQKDVPVPVINAVNMSQHIPNARLSVYPDAGHAAFTQYPEQFVEQANDFLK</sequence>
<feature type="signal peptide" evidence="1">
    <location>
        <begin position="1"/>
        <end position="26"/>
    </location>
</feature>